<comment type="caution">
    <text evidence="1">The sequence shown here is derived from an EMBL/GenBank/DDBJ whole genome shotgun (WGS) entry which is preliminary data.</text>
</comment>
<reference evidence="1 2" key="1">
    <citation type="journal article" date="2007" name="Science">
        <title>Genomic minimalism in the early diverging intestinal parasite Giardia lamblia.</title>
        <authorList>
            <person name="Morrison H.G."/>
            <person name="McArthur A.G."/>
            <person name="Gillin F.D."/>
            <person name="Aley S.B."/>
            <person name="Adam R.D."/>
            <person name="Olsen G.J."/>
            <person name="Best A.A."/>
            <person name="Cande W.Z."/>
            <person name="Chen F."/>
            <person name="Cipriano M.J."/>
            <person name="Davids B.J."/>
            <person name="Dawson S.C."/>
            <person name="Elmendorf H.G."/>
            <person name="Hehl A.B."/>
            <person name="Holder M.E."/>
            <person name="Huse S.M."/>
            <person name="Kim U.U."/>
            <person name="Lasek-Nesselquist E."/>
            <person name="Manning G."/>
            <person name="Nigam A."/>
            <person name="Nixon J.E."/>
            <person name="Palm D."/>
            <person name="Passamaneck N.E."/>
            <person name="Prabhu A."/>
            <person name="Reich C.I."/>
            <person name="Reiner D.S."/>
            <person name="Samuelson J."/>
            <person name="Svard S.G."/>
            <person name="Sogin M.L."/>
        </authorList>
    </citation>
    <scope>NUCLEOTIDE SEQUENCE [LARGE SCALE GENOMIC DNA]</scope>
    <source>
        <strain evidence="1 2">WB C6</strain>
    </source>
</reference>
<keyword evidence="2" id="KW-1185">Reference proteome</keyword>
<gene>
    <name evidence="1" type="ORF">GL50803_006331</name>
</gene>
<organism evidence="1 2">
    <name type="scientific">Giardia intestinalis (strain ATCC 50803 / WB clone C6)</name>
    <name type="common">Giardia lamblia</name>
    <dbReference type="NCBI Taxonomy" id="184922"/>
    <lineage>
        <taxon>Eukaryota</taxon>
        <taxon>Metamonada</taxon>
        <taxon>Diplomonadida</taxon>
        <taxon>Hexamitidae</taxon>
        <taxon>Giardiinae</taxon>
        <taxon>Giardia</taxon>
    </lineage>
</organism>
<evidence type="ECO:0000313" key="2">
    <source>
        <dbReference type="Proteomes" id="UP000001548"/>
    </source>
</evidence>
<proteinExistence type="predicted"/>
<evidence type="ECO:0000313" key="1">
    <source>
        <dbReference type="EMBL" id="KAE8302272.1"/>
    </source>
</evidence>
<dbReference type="AlphaFoldDB" id="D3KHK2"/>
<dbReference type="EMBL" id="AACB03000004">
    <property type="protein sequence ID" value="KAE8302272.1"/>
    <property type="molecule type" value="Genomic_DNA"/>
</dbReference>
<dbReference type="VEuPathDB" id="GiardiaDB:GL50803_6331"/>
<name>D3KHK2_GIAIC</name>
<accession>D3KHK2</accession>
<dbReference type="HOGENOM" id="CLU_2089406_0_0_1"/>
<dbReference type="OMA" id="RFHTPCL"/>
<protein>
    <submittedName>
        <fullName evidence="1">Uncharacterized protein</fullName>
    </submittedName>
</protein>
<dbReference type="Proteomes" id="UP000001548">
    <property type="component" value="Unassembled WGS sequence"/>
</dbReference>
<sequence>MEKLYTYIEQTHAALEAGAVRPNTLLDSLPPEHSHLKQDILLLFSSQIEKTKGLSDPLSRFHTPCLTVQENLEVACIVRNGLEMKAARLPSPIHPLFRLSVPQENLISIAKRSWRKG</sequence>